<organism evidence="1 2">
    <name type="scientific">Rhododendron molle</name>
    <name type="common">Chinese azalea</name>
    <name type="synonym">Azalea mollis</name>
    <dbReference type="NCBI Taxonomy" id="49168"/>
    <lineage>
        <taxon>Eukaryota</taxon>
        <taxon>Viridiplantae</taxon>
        <taxon>Streptophyta</taxon>
        <taxon>Embryophyta</taxon>
        <taxon>Tracheophyta</taxon>
        <taxon>Spermatophyta</taxon>
        <taxon>Magnoliopsida</taxon>
        <taxon>eudicotyledons</taxon>
        <taxon>Gunneridae</taxon>
        <taxon>Pentapetalae</taxon>
        <taxon>asterids</taxon>
        <taxon>Ericales</taxon>
        <taxon>Ericaceae</taxon>
        <taxon>Ericoideae</taxon>
        <taxon>Rhodoreae</taxon>
        <taxon>Rhododendron</taxon>
    </lineage>
</organism>
<protein>
    <submittedName>
        <fullName evidence="1">Uncharacterized protein</fullName>
    </submittedName>
</protein>
<evidence type="ECO:0000313" key="2">
    <source>
        <dbReference type="Proteomes" id="UP001062846"/>
    </source>
</evidence>
<name>A0ACC0Q1E6_RHOML</name>
<sequence length="102" mass="11509">MHHKLSYTDEALVSAAKLSYQYISDRFLPDKAIDLLDEAGSCVRLRHAQLPKELDKELRQTTKREMDLWAQITALVDKGKEMTEAAGNSGPVVTEVDIQHID</sequence>
<accession>A0ACC0Q1E6</accession>
<gene>
    <name evidence="1" type="ORF">RHMOL_Rhmol01G0152000</name>
</gene>
<dbReference type="Proteomes" id="UP001062846">
    <property type="component" value="Chromosome 1"/>
</dbReference>
<dbReference type="EMBL" id="CM046388">
    <property type="protein sequence ID" value="KAI8571852.1"/>
    <property type="molecule type" value="Genomic_DNA"/>
</dbReference>
<comment type="caution">
    <text evidence="1">The sequence shown here is derived from an EMBL/GenBank/DDBJ whole genome shotgun (WGS) entry which is preliminary data.</text>
</comment>
<proteinExistence type="predicted"/>
<reference evidence="1" key="1">
    <citation type="submission" date="2022-02" db="EMBL/GenBank/DDBJ databases">
        <title>Plant Genome Project.</title>
        <authorList>
            <person name="Zhang R.-G."/>
        </authorList>
    </citation>
    <scope>NUCLEOTIDE SEQUENCE</scope>
    <source>
        <strain evidence="1">AT1</strain>
    </source>
</reference>
<keyword evidence="2" id="KW-1185">Reference proteome</keyword>
<evidence type="ECO:0000313" key="1">
    <source>
        <dbReference type="EMBL" id="KAI8571852.1"/>
    </source>
</evidence>